<feature type="domain" description="Sigma-54 factor interaction" evidence="6">
    <location>
        <begin position="157"/>
        <end position="385"/>
    </location>
</feature>
<evidence type="ECO:0000313" key="9">
    <source>
        <dbReference type="Proteomes" id="UP000323521"/>
    </source>
</evidence>
<dbReference type="InterPro" id="IPR009057">
    <property type="entry name" value="Homeodomain-like_sf"/>
</dbReference>
<dbReference type="InterPro" id="IPR025662">
    <property type="entry name" value="Sigma_54_int_dom_ATP-bd_1"/>
</dbReference>
<dbReference type="Pfam" id="PF13426">
    <property type="entry name" value="PAS_9"/>
    <property type="match status" value="1"/>
</dbReference>
<dbReference type="SUPFAM" id="SSF52540">
    <property type="entry name" value="P-loop containing nucleoside triphosphate hydrolases"/>
    <property type="match status" value="1"/>
</dbReference>
<dbReference type="InterPro" id="IPR025944">
    <property type="entry name" value="Sigma_54_int_dom_CS"/>
</dbReference>
<dbReference type="SUPFAM" id="SSF46689">
    <property type="entry name" value="Homeodomain-like"/>
    <property type="match status" value="1"/>
</dbReference>
<keyword evidence="2" id="KW-0067">ATP-binding</keyword>
<protein>
    <recommendedName>
        <fullName evidence="10">PAS domain S-box protein</fullName>
    </recommendedName>
</protein>
<keyword evidence="1" id="KW-0547">Nucleotide-binding</keyword>
<evidence type="ECO:0000259" key="6">
    <source>
        <dbReference type="PROSITE" id="PS50045"/>
    </source>
</evidence>
<dbReference type="InterPro" id="IPR003593">
    <property type="entry name" value="AAA+_ATPase"/>
</dbReference>
<dbReference type="InterPro" id="IPR058031">
    <property type="entry name" value="AAA_lid_NorR"/>
</dbReference>
<organism evidence="8 9">
    <name type="scientific">Formimonas warabiya</name>
    <dbReference type="NCBI Taxonomy" id="1761012"/>
    <lineage>
        <taxon>Bacteria</taxon>
        <taxon>Bacillati</taxon>
        <taxon>Bacillota</taxon>
        <taxon>Clostridia</taxon>
        <taxon>Eubacteriales</taxon>
        <taxon>Peptococcaceae</taxon>
        <taxon>Candidatus Formimonas</taxon>
    </lineage>
</organism>
<keyword evidence="9" id="KW-1185">Reference proteome</keyword>
<dbReference type="PROSITE" id="PS00688">
    <property type="entry name" value="SIGMA54_INTERACT_3"/>
    <property type="match status" value="1"/>
</dbReference>
<dbReference type="CDD" id="cd00009">
    <property type="entry name" value="AAA"/>
    <property type="match status" value="1"/>
</dbReference>
<dbReference type="Pfam" id="PF00158">
    <property type="entry name" value="Sigma54_activat"/>
    <property type="match status" value="1"/>
</dbReference>
<dbReference type="Gene3D" id="1.10.8.60">
    <property type="match status" value="1"/>
</dbReference>
<feature type="domain" description="PAS" evidence="7">
    <location>
        <begin position="11"/>
        <end position="69"/>
    </location>
</feature>
<dbReference type="SMART" id="SM00382">
    <property type="entry name" value="AAA"/>
    <property type="match status" value="1"/>
</dbReference>
<dbReference type="Gene3D" id="3.30.450.20">
    <property type="entry name" value="PAS domain"/>
    <property type="match status" value="1"/>
</dbReference>
<evidence type="ECO:0000256" key="4">
    <source>
        <dbReference type="ARBA" id="ARBA00023125"/>
    </source>
</evidence>
<dbReference type="EMBL" id="CP017634">
    <property type="protein sequence ID" value="ATW23424.1"/>
    <property type="molecule type" value="Genomic_DNA"/>
</dbReference>
<dbReference type="GO" id="GO:0005524">
    <property type="term" value="F:ATP binding"/>
    <property type="evidence" value="ECO:0007669"/>
    <property type="project" value="UniProtKB-KW"/>
</dbReference>
<dbReference type="AlphaFoldDB" id="A0A3G1KLX3"/>
<name>A0A3G1KLX3_FORW1</name>
<dbReference type="Proteomes" id="UP000323521">
    <property type="component" value="Chromosome"/>
</dbReference>
<evidence type="ECO:0000256" key="5">
    <source>
        <dbReference type="ARBA" id="ARBA00023163"/>
    </source>
</evidence>
<keyword evidence="5" id="KW-0804">Transcription</keyword>
<dbReference type="SMART" id="SM00091">
    <property type="entry name" value="PAS"/>
    <property type="match status" value="1"/>
</dbReference>
<dbReference type="Gene3D" id="1.10.10.60">
    <property type="entry name" value="Homeodomain-like"/>
    <property type="match status" value="1"/>
</dbReference>
<accession>A0A3G1KLX3</accession>
<dbReference type="PANTHER" id="PTHR32071">
    <property type="entry name" value="TRANSCRIPTIONAL REGULATORY PROTEIN"/>
    <property type="match status" value="1"/>
</dbReference>
<dbReference type="Gene3D" id="3.40.50.300">
    <property type="entry name" value="P-loop containing nucleotide triphosphate hydrolases"/>
    <property type="match status" value="1"/>
</dbReference>
<dbReference type="InterPro" id="IPR000014">
    <property type="entry name" value="PAS"/>
</dbReference>
<dbReference type="GO" id="GO:0043565">
    <property type="term" value="F:sequence-specific DNA binding"/>
    <property type="evidence" value="ECO:0007669"/>
    <property type="project" value="InterPro"/>
</dbReference>
<evidence type="ECO:0000256" key="2">
    <source>
        <dbReference type="ARBA" id="ARBA00022840"/>
    </source>
</evidence>
<proteinExistence type="predicted"/>
<dbReference type="InterPro" id="IPR027417">
    <property type="entry name" value="P-loop_NTPase"/>
</dbReference>
<dbReference type="Pfam" id="PF25601">
    <property type="entry name" value="AAA_lid_14"/>
    <property type="match status" value="1"/>
</dbReference>
<evidence type="ECO:0000259" key="7">
    <source>
        <dbReference type="PROSITE" id="PS50112"/>
    </source>
</evidence>
<dbReference type="PROSITE" id="PS00675">
    <property type="entry name" value="SIGMA54_INTERACT_1"/>
    <property type="match status" value="1"/>
</dbReference>
<evidence type="ECO:0008006" key="10">
    <source>
        <dbReference type="Google" id="ProtNLM"/>
    </source>
</evidence>
<dbReference type="KEGG" id="fwa:DCMF_00200"/>
<evidence type="ECO:0000256" key="1">
    <source>
        <dbReference type="ARBA" id="ARBA00022741"/>
    </source>
</evidence>
<keyword evidence="3" id="KW-0805">Transcription regulation</keyword>
<dbReference type="RefSeq" id="WP_148132564.1">
    <property type="nucleotide sequence ID" value="NZ_CP017634.1"/>
</dbReference>
<gene>
    <name evidence="8" type="ORF">DCMF_00200</name>
</gene>
<dbReference type="PRINTS" id="PR01590">
    <property type="entry name" value="HTHFIS"/>
</dbReference>
<dbReference type="Pfam" id="PF02954">
    <property type="entry name" value="HTH_8"/>
    <property type="match status" value="1"/>
</dbReference>
<dbReference type="FunFam" id="3.40.50.300:FF:000006">
    <property type="entry name" value="DNA-binding transcriptional regulator NtrC"/>
    <property type="match status" value="1"/>
</dbReference>
<dbReference type="PROSITE" id="PS00676">
    <property type="entry name" value="SIGMA54_INTERACT_2"/>
    <property type="match status" value="1"/>
</dbReference>
<dbReference type="OrthoDB" id="1672812at2"/>
<dbReference type="SUPFAM" id="SSF55785">
    <property type="entry name" value="PYP-like sensor domain (PAS domain)"/>
    <property type="match status" value="1"/>
</dbReference>
<dbReference type="InterPro" id="IPR035965">
    <property type="entry name" value="PAS-like_dom_sf"/>
</dbReference>
<dbReference type="NCBIfam" id="TIGR00229">
    <property type="entry name" value="sensory_box"/>
    <property type="match status" value="1"/>
</dbReference>
<reference evidence="8 9" key="1">
    <citation type="submission" date="2016-10" db="EMBL/GenBank/DDBJ databases">
        <title>Complete Genome Sequence of Peptococcaceae strain DCMF.</title>
        <authorList>
            <person name="Edwards R.J."/>
            <person name="Holland S.I."/>
            <person name="Deshpande N.P."/>
            <person name="Wong Y.K."/>
            <person name="Ertan H."/>
            <person name="Manefield M."/>
            <person name="Russell T.L."/>
            <person name="Lee M.J."/>
        </authorList>
    </citation>
    <scope>NUCLEOTIDE SEQUENCE [LARGE SCALE GENOMIC DNA]</scope>
    <source>
        <strain evidence="8 9">DCMF</strain>
    </source>
</reference>
<dbReference type="PROSITE" id="PS50045">
    <property type="entry name" value="SIGMA54_INTERACT_4"/>
    <property type="match status" value="1"/>
</dbReference>
<dbReference type="PROSITE" id="PS50112">
    <property type="entry name" value="PAS"/>
    <property type="match status" value="1"/>
</dbReference>
<dbReference type="CDD" id="cd00130">
    <property type="entry name" value="PAS"/>
    <property type="match status" value="1"/>
</dbReference>
<dbReference type="GO" id="GO:0006355">
    <property type="term" value="P:regulation of DNA-templated transcription"/>
    <property type="evidence" value="ECO:0007669"/>
    <property type="project" value="InterPro"/>
</dbReference>
<evidence type="ECO:0000256" key="3">
    <source>
        <dbReference type="ARBA" id="ARBA00023015"/>
    </source>
</evidence>
<sequence>MEDKLSALERENRWLKTVLDAINEGVQLTNVEGVTVFYNHACEKFEGLSREEVIGKRITDVYDVTEESSTQLNVLRTGKPVIEQYHQYHTFDGKKVDVIASTYPYFDGDKIVGVYSVNRDVTKMKEFLFRTIEMQKRLNSGQGKKKRNGTSFTFEDIIGISDTIKQVISSAKKIARNNSAVLIYGETGTGKELFAQSIHNGSVFADGPFIPINCAAIPETLLESLLFGTVKGAFTGSVEAPGLFEQAENGTLFLDEIDSMTPHLQAKLLRVIQEKSVRRIGDNIQRIVNCRIVSATNKDPLEAVKDGLIRQDLYYRLGAVTLPIAPLRERAEDIILLADYFLKKYNKQFGTSVDKINDQLMNIFLTHPWPGNVRELENVMESALNMVDTQEVLLGVEHLPLYLRKRFAGQAHSYQALTKSGGTLNEILSEVEKKVIEDTLKRNGGNISQTAQDLGIFRQALQYRIKRFNINVGETRQSV</sequence>
<dbReference type="InterPro" id="IPR002078">
    <property type="entry name" value="Sigma_54_int"/>
</dbReference>
<dbReference type="InterPro" id="IPR025943">
    <property type="entry name" value="Sigma_54_int_dom_ATP-bd_2"/>
</dbReference>
<dbReference type="PANTHER" id="PTHR32071:SF74">
    <property type="entry name" value="TRANSCRIPTIONAL ACTIVATOR ROCR"/>
    <property type="match status" value="1"/>
</dbReference>
<evidence type="ECO:0000313" key="8">
    <source>
        <dbReference type="EMBL" id="ATW23424.1"/>
    </source>
</evidence>
<dbReference type="InterPro" id="IPR002197">
    <property type="entry name" value="HTH_Fis"/>
</dbReference>
<keyword evidence="4" id="KW-0238">DNA-binding</keyword>